<reference evidence="3 4" key="1">
    <citation type="submission" date="2023-02" db="EMBL/GenBank/DDBJ databases">
        <title>Vibrio intestini sp. nov., a close relative of Vibrio cholerae isolated from the intestine of Healthy Culter dabryi.</title>
        <authorList>
            <person name="Wu N."/>
        </authorList>
    </citation>
    <scope>NUCLEOTIDE SEQUENCE [LARGE SCALE GENOMIC DNA]</scope>
    <source>
        <strain evidence="3 4">DSL-7</strain>
    </source>
</reference>
<comment type="caution">
    <text evidence="3">The sequence shown here is derived from an EMBL/GenBank/DDBJ whole genome shotgun (WGS) entry which is preliminary data.</text>
</comment>
<dbReference type="Gene3D" id="3.40.720.10">
    <property type="entry name" value="Alkaline Phosphatase, subunit A"/>
    <property type="match status" value="1"/>
</dbReference>
<evidence type="ECO:0000313" key="4">
    <source>
        <dbReference type="Proteomes" id="UP001216189"/>
    </source>
</evidence>
<dbReference type="CDD" id="cd16012">
    <property type="entry name" value="ALP"/>
    <property type="match status" value="1"/>
</dbReference>
<feature type="chain" id="PRO_5045289207" evidence="2">
    <location>
        <begin position="23"/>
        <end position="516"/>
    </location>
</feature>
<dbReference type="PANTHER" id="PTHR11596">
    <property type="entry name" value="ALKALINE PHOSPHATASE"/>
    <property type="match status" value="1"/>
</dbReference>
<name>A0ABT5UVW5_9VIBR</name>
<dbReference type="EMBL" id="JARBFT010000001">
    <property type="protein sequence ID" value="MDE1513548.1"/>
    <property type="molecule type" value="Genomic_DNA"/>
</dbReference>
<dbReference type="PANTHER" id="PTHR11596:SF5">
    <property type="entry name" value="ALKALINE PHOSPHATASE"/>
    <property type="match status" value="1"/>
</dbReference>
<dbReference type="PROSITE" id="PS51257">
    <property type="entry name" value="PROKAR_LIPOPROTEIN"/>
    <property type="match status" value="1"/>
</dbReference>
<dbReference type="SUPFAM" id="SSF53649">
    <property type="entry name" value="Alkaline phosphatase-like"/>
    <property type="match status" value="1"/>
</dbReference>
<keyword evidence="2" id="KW-0732">Signal</keyword>
<organism evidence="3 4">
    <name type="scientific">Vibrio chanodichtyis</name>
    <dbReference type="NCBI Taxonomy" id="3027932"/>
    <lineage>
        <taxon>Bacteria</taxon>
        <taxon>Pseudomonadati</taxon>
        <taxon>Pseudomonadota</taxon>
        <taxon>Gammaproteobacteria</taxon>
        <taxon>Vibrionales</taxon>
        <taxon>Vibrionaceae</taxon>
        <taxon>Vibrio</taxon>
    </lineage>
</organism>
<dbReference type="SMART" id="SM00098">
    <property type="entry name" value="alkPPc"/>
    <property type="match status" value="1"/>
</dbReference>
<feature type="signal peptide" evidence="2">
    <location>
        <begin position="1"/>
        <end position="22"/>
    </location>
</feature>
<accession>A0ABT5UVW5</accession>
<dbReference type="Proteomes" id="UP001216189">
    <property type="component" value="Unassembled WGS sequence"/>
</dbReference>
<dbReference type="InterPro" id="IPR017850">
    <property type="entry name" value="Alkaline_phosphatase_core_sf"/>
</dbReference>
<proteinExistence type="predicted"/>
<protein>
    <submittedName>
        <fullName evidence="3">Alkaline phosphatase</fullName>
    </submittedName>
</protein>
<dbReference type="InterPro" id="IPR001952">
    <property type="entry name" value="Alkaline_phosphatase"/>
</dbReference>
<keyword evidence="1" id="KW-0597">Phosphoprotein</keyword>
<dbReference type="RefSeq" id="WP_274721318.1">
    <property type="nucleotide sequence ID" value="NZ_JARBFT010000001.1"/>
</dbReference>
<evidence type="ECO:0000256" key="2">
    <source>
        <dbReference type="SAM" id="SignalP"/>
    </source>
</evidence>
<keyword evidence="4" id="KW-1185">Reference proteome</keyword>
<sequence>MIIKKTLLCLSIVTLMSGCNNSSDDTKSSDTKVKNVILMINDGASYGTWDMASYWSEGKLANDSSVYSDMKLRLGVSTYPLNTSSTPTHNDESQVNYDKSRAWQTSLNDEVQDKDGYEAYIKGYQYLRENYTDSAASGTAFATGVKTYNNAVGHDNYDRPLTNITQIAKQKGMSTGVVSSVQISHATPATFSAHNTTRRDMTGISIDQLTNGYVDLLMGTGHPEWDDEGNNMLLLSHENPQECNAHWACQNRFNNIDEGAWESLRKGTLYRDGIEKPNRLISDKGEFELLASGNMDLDLDAPLVGIPKVRNTLQASRSTDMGKDPRWPSGVAQLESVPSLETMTKGALNYLGAKNTGFFLMVEGGATDWAAHDHQQGHHKVNYLIEETYDFNQSVAAVKAWVEENSNWEETVLIVTTDHGNAMPMSVLSDLPDHAYEVPENFGAGNSAIDGVNVRFWSNQHTNELVRLWAKGDKASLLNNFIIDQDEGFSLHTKHNTDGSYLDNTDVFRAIKAMLD</sequence>
<evidence type="ECO:0000313" key="3">
    <source>
        <dbReference type="EMBL" id="MDE1513548.1"/>
    </source>
</evidence>
<gene>
    <name evidence="3" type="ORF">PUN32_00800</name>
</gene>
<dbReference type="Pfam" id="PF00245">
    <property type="entry name" value="Alk_phosphatase"/>
    <property type="match status" value="2"/>
</dbReference>
<evidence type="ECO:0000256" key="1">
    <source>
        <dbReference type="ARBA" id="ARBA00022553"/>
    </source>
</evidence>